<organism evidence="2 3">
    <name type="scientific">Ruminiclostridium papyrosolvens DSM 2782</name>
    <dbReference type="NCBI Taxonomy" id="588581"/>
    <lineage>
        <taxon>Bacteria</taxon>
        <taxon>Bacillati</taxon>
        <taxon>Bacillota</taxon>
        <taxon>Clostridia</taxon>
        <taxon>Eubacteriales</taxon>
        <taxon>Oscillospiraceae</taxon>
        <taxon>Ruminiclostridium</taxon>
    </lineage>
</organism>
<dbReference type="Proteomes" id="UP000003860">
    <property type="component" value="Unassembled WGS sequence"/>
</dbReference>
<dbReference type="InterPro" id="IPR018891">
    <property type="entry name" value="AIPR_C"/>
</dbReference>
<dbReference type="EMBL" id="ACXX02000015">
    <property type="protein sequence ID" value="EGD46258.1"/>
    <property type="molecule type" value="Genomic_DNA"/>
</dbReference>
<keyword evidence="3" id="KW-1185">Reference proteome</keyword>
<dbReference type="STRING" id="588581.Cpap_0870"/>
<protein>
    <submittedName>
        <fullName evidence="2">Abortive phage infection</fullName>
    </submittedName>
</protein>
<comment type="caution">
    <text evidence="2">The sequence shown here is derived from an EMBL/GenBank/DDBJ whole genome shotgun (WGS) entry which is preliminary data.</text>
</comment>
<reference evidence="2" key="1">
    <citation type="submission" date="2009-07" db="EMBL/GenBank/DDBJ databases">
        <authorList>
            <consortium name="US DOE Joint Genome Institute (JGI-PGF)"/>
            <person name="Lucas S."/>
            <person name="Copeland A."/>
            <person name="Lapidus A."/>
            <person name="Glavina del Rio T."/>
            <person name="Tice H."/>
            <person name="Bruce D."/>
            <person name="Goodwin L."/>
            <person name="Pitluck S."/>
            <person name="Larimer F."/>
            <person name="Land M.L."/>
            <person name="Mouttaki H."/>
            <person name="He Z."/>
            <person name="Zhou J."/>
            <person name="Hemme C.L."/>
        </authorList>
    </citation>
    <scope>NUCLEOTIDE SEQUENCE [LARGE SCALE GENOMIC DNA]</scope>
    <source>
        <strain evidence="2">DSM 2782</strain>
    </source>
</reference>
<feature type="domain" description="Abortive phage infection protein C-terminal" evidence="1">
    <location>
        <begin position="267"/>
        <end position="553"/>
    </location>
</feature>
<dbReference type="OrthoDB" id="9806213at2"/>
<dbReference type="Pfam" id="PF10592">
    <property type="entry name" value="AIPR"/>
    <property type="match status" value="1"/>
</dbReference>
<proteinExistence type="predicted"/>
<gene>
    <name evidence="2" type="ORF">Cpap_0870</name>
</gene>
<name>F1TH18_9FIRM</name>
<dbReference type="AlphaFoldDB" id="F1TH18"/>
<reference evidence="2" key="2">
    <citation type="submission" date="2011-01" db="EMBL/GenBank/DDBJ databases">
        <title>The Non-contiguous Finished genome of Clostridium papyrosolvens.</title>
        <authorList>
            <person name="Lucas S."/>
            <person name="Copeland A."/>
            <person name="Lapidus A."/>
            <person name="Cheng J.-F."/>
            <person name="Goodwin L."/>
            <person name="Pitluck S."/>
            <person name="Misra M."/>
            <person name="Chertkov O."/>
            <person name="Detter J.C."/>
            <person name="Han C."/>
            <person name="Tapia R."/>
            <person name="Land M."/>
            <person name="Hauser L."/>
            <person name="Kyrpides N."/>
            <person name="Ivanova N."/>
            <person name="Pagani I."/>
            <person name="Mouttaki H."/>
            <person name="He Z."/>
            <person name="Zhou J."/>
            <person name="Hemme C.L."/>
            <person name="Woyke T."/>
        </authorList>
    </citation>
    <scope>NUCLEOTIDE SEQUENCE [LARGE SCALE GENOMIC DNA]</scope>
    <source>
        <strain evidence="2">DSM 2782</strain>
    </source>
</reference>
<dbReference type="eggNOG" id="COG2159">
    <property type="taxonomic scope" value="Bacteria"/>
</dbReference>
<accession>F1TH18</accession>
<sequence length="672" mass="78167">MNFEPIIKTKLDHFKSSYGIEFLPDNEAFERFVNNSIMRFHQPDAFSTSNDLFFKICVGGQNDMGIDGLAIKVNGIIISSKQDIDNIIKSQKKIHIEFIFIQSKYKDKIDTGEYGKFIDGVVDFLSEEHYEPRNDKINFWIELKEYLFDDEVMIYWDTSPDIRMYYVYMGKWSENEHILAKSQKACLDLVKTKIYNEPVIKYIDSSSLKIMCDDIENQFSVVIRVIDSFDLNEVNNVENSMIILCSAEEIINMLLTQDGIMRKTLFVDNVRDYQGNTDINSEIMDTIKNSPAIFSLLNNGITIVCDSLMPGNRKITMKSPQIVNGCQTCNVLFLAYKNLFDLSNVTVVVKIISTRDNNVTNSIVKGTNRQNIVYDEAFEITRNFHKNLEEFFNVMPSNSEGERYYYERRSKQYLDNPKIKATQKANLRILIQCFVSIFLGSPHEGPIHESTLLEKYRNRIFIDEQSFLPYYCAVAMCLELDKIFRQNITKYRYSITYKYQILLLASEKITGKVVPDINSKSIDEYCNRLLEVILNIESFTKIIDECINDFELICKKWISIKGDRYRSAIKDNQEFTKFMTAVSRGGKPENNIDLNITEENLRGKVTVVKKDRNNFNYGFISRHPEDVFFHEDDNPKIRFNDIVGKDVVYRLIDNSKFGTPRGKIIYVVSTDE</sequence>
<dbReference type="RefSeq" id="WP_004621608.1">
    <property type="nucleotide sequence ID" value="NZ_ACXX02000015.1"/>
</dbReference>
<evidence type="ECO:0000313" key="2">
    <source>
        <dbReference type="EMBL" id="EGD46258.1"/>
    </source>
</evidence>
<evidence type="ECO:0000259" key="1">
    <source>
        <dbReference type="Pfam" id="PF10592"/>
    </source>
</evidence>
<evidence type="ECO:0000313" key="3">
    <source>
        <dbReference type="Proteomes" id="UP000003860"/>
    </source>
</evidence>